<dbReference type="InterPro" id="IPR028883">
    <property type="entry name" value="tRNA_aden_deaminase"/>
</dbReference>
<reference evidence="10 11" key="1">
    <citation type="submission" date="2021-02" db="EMBL/GenBank/DDBJ databases">
        <title>Complete genome of Desulfoluna sp. strain ASN36.</title>
        <authorList>
            <person name="Takahashi A."/>
            <person name="Kojima H."/>
            <person name="Fukui M."/>
        </authorList>
    </citation>
    <scope>NUCLEOTIDE SEQUENCE [LARGE SCALE GENOMIC DNA]</scope>
    <source>
        <strain evidence="10 11">ASN36</strain>
    </source>
</reference>
<comment type="subunit">
    <text evidence="2 8">Homodimer.</text>
</comment>
<dbReference type="InterPro" id="IPR016193">
    <property type="entry name" value="Cytidine_deaminase-like"/>
</dbReference>
<comment type="cofactor">
    <cofactor evidence="8">
        <name>Zn(2+)</name>
        <dbReference type="ChEBI" id="CHEBI:29105"/>
    </cofactor>
    <text evidence="8">Binds 1 zinc ion per subunit.</text>
</comment>
<keyword evidence="4 8" id="KW-0479">Metal-binding</keyword>
<dbReference type="EMBL" id="AP024488">
    <property type="protein sequence ID" value="BCS95743.1"/>
    <property type="molecule type" value="Genomic_DNA"/>
</dbReference>
<evidence type="ECO:0000256" key="4">
    <source>
        <dbReference type="ARBA" id="ARBA00022723"/>
    </source>
</evidence>
<dbReference type="PROSITE" id="PS51747">
    <property type="entry name" value="CYT_DCMP_DEAMINASES_2"/>
    <property type="match status" value="1"/>
</dbReference>
<comment type="function">
    <text evidence="8">Catalyzes the deamination of adenosine to inosine at the wobble position 34 of tRNA(Arg2).</text>
</comment>
<keyword evidence="6 8" id="KW-0862">Zinc</keyword>
<dbReference type="PROSITE" id="PS00903">
    <property type="entry name" value="CYT_DCMP_DEAMINASES_1"/>
    <property type="match status" value="1"/>
</dbReference>
<evidence type="ECO:0000256" key="8">
    <source>
        <dbReference type="HAMAP-Rule" id="MF_00972"/>
    </source>
</evidence>
<dbReference type="RefSeq" id="WP_236892064.1">
    <property type="nucleotide sequence ID" value="NZ_AP024488.1"/>
</dbReference>
<evidence type="ECO:0000256" key="2">
    <source>
        <dbReference type="ARBA" id="ARBA00011738"/>
    </source>
</evidence>
<comment type="catalytic activity">
    <reaction evidence="7 8">
        <text>adenosine(34) in tRNA + H2O + H(+) = inosine(34) in tRNA + NH4(+)</text>
        <dbReference type="Rhea" id="RHEA:43168"/>
        <dbReference type="Rhea" id="RHEA-COMP:10373"/>
        <dbReference type="Rhea" id="RHEA-COMP:10374"/>
        <dbReference type="ChEBI" id="CHEBI:15377"/>
        <dbReference type="ChEBI" id="CHEBI:15378"/>
        <dbReference type="ChEBI" id="CHEBI:28938"/>
        <dbReference type="ChEBI" id="CHEBI:74411"/>
        <dbReference type="ChEBI" id="CHEBI:82852"/>
        <dbReference type="EC" id="3.5.4.33"/>
    </reaction>
</comment>
<dbReference type="InterPro" id="IPR002125">
    <property type="entry name" value="CMP_dCMP_dom"/>
</dbReference>
<evidence type="ECO:0000313" key="11">
    <source>
        <dbReference type="Proteomes" id="UP001320148"/>
    </source>
</evidence>
<comment type="similarity">
    <text evidence="1">Belongs to the cytidine and deoxycytidylate deaminase family. ADAT2 subfamily.</text>
</comment>
<evidence type="ECO:0000256" key="6">
    <source>
        <dbReference type="ARBA" id="ARBA00022833"/>
    </source>
</evidence>
<dbReference type="EC" id="3.5.4.33" evidence="8"/>
<dbReference type="InterPro" id="IPR016192">
    <property type="entry name" value="APOBEC/CMP_deaminase_Zn-bd"/>
</dbReference>
<feature type="binding site" evidence="8">
    <location>
        <position position="87"/>
    </location>
    <ligand>
        <name>Zn(2+)</name>
        <dbReference type="ChEBI" id="CHEBI:29105"/>
        <note>catalytic</note>
    </ligand>
</feature>
<accession>A0ABM7PDN5</accession>
<dbReference type="PANTHER" id="PTHR11079:SF202">
    <property type="entry name" value="TRNA-SPECIFIC ADENOSINE DEAMINASE"/>
    <property type="match status" value="1"/>
</dbReference>
<dbReference type="PANTHER" id="PTHR11079">
    <property type="entry name" value="CYTOSINE DEAMINASE FAMILY MEMBER"/>
    <property type="match status" value="1"/>
</dbReference>
<feature type="domain" description="CMP/dCMP-type deaminase" evidence="9">
    <location>
        <begin position="2"/>
        <end position="130"/>
    </location>
</feature>
<evidence type="ECO:0000259" key="9">
    <source>
        <dbReference type="PROSITE" id="PS51747"/>
    </source>
</evidence>
<keyword evidence="11" id="KW-1185">Reference proteome</keyword>
<feature type="binding site" evidence="8">
    <location>
        <position position="84"/>
    </location>
    <ligand>
        <name>Zn(2+)</name>
        <dbReference type="ChEBI" id="CHEBI:29105"/>
        <note>catalytic</note>
    </ligand>
</feature>
<dbReference type="HAMAP" id="MF_00972">
    <property type="entry name" value="tRNA_aden_deaminase"/>
    <property type="match status" value="1"/>
</dbReference>
<evidence type="ECO:0000313" key="10">
    <source>
        <dbReference type="EMBL" id="BCS95743.1"/>
    </source>
</evidence>
<dbReference type="Gene3D" id="3.40.140.10">
    <property type="entry name" value="Cytidine Deaminase, domain 2"/>
    <property type="match status" value="1"/>
</dbReference>
<dbReference type="CDD" id="cd01285">
    <property type="entry name" value="nucleoside_deaminase"/>
    <property type="match status" value="1"/>
</dbReference>
<evidence type="ECO:0000256" key="7">
    <source>
        <dbReference type="ARBA" id="ARBA00048045"/>
    </source>
</evidence>
<keyword evidence="5 8" id="KW-0378">Hydrolase</keyword>
<feature type="active site" description="Proton donor" evidence="8">
    <location>
        <position position="56"/>
    </location>
</feature>
<dbReference type="Proteomes" id="UP001320148">
    <property type="component" value="Chromosome"/>
</dbReference>
<proteinExistence type="inferred from homology"/>
<organism evidence="10 11">
    <name type="scientific">Desulfoluna limicola</name>
    <dbReference type="NCBI Taxonomy" id="2810562"/>
    <lineage>
        <taxon>Bacteria</taxon>
        <taxon>Pseudomonadati</taxon>
        <taxon>Thermodesulfobacteriota</taxon>
        <taxon>Desulfobacteria</taxon>
        <taxon>Desulfobacterales</taxon>
        <taxon>Desulfolunaceae</taxon>
        <taxon>Desulfoluna</taxon>
    </lineage>
</organism>
<dbReference type="Pfam" id="PF00383">
    <property type="entry name" value="dCMP_cyt_deam_1"/>
    <property type="match status" value="1"/>
</dbReference>
<gene>
    <name evidence="10" type="primary">tadA_1</name>
    <name evidence="8" type="synonym">tadA</name>
    <name evidence="10" type="ORF">DSLASN_13750</name>
</gene>
<evidence type="ECO:0000256" key="3">
    <source>
        <dbReference type="ARBA" id="ARBA00022694"/>
    </source>
</evidence>
<protein>
    <recommendedName>
        <fullName evidence="8">tRNA-specific adenosine deaminase</fullName>
        <ecNumber evidence="8">3.5.4.33</ecNumber>
    </recommendedName>
</protein>
<feature type="binding site" evidence="8">
    <location>
        <position position="54"/>
    </location>
    <ligand>
        <name>Zn(2+)</name>
        <dbReference type="ChEBI" id="CHEBI:29105"/>
        <note>catalytic</note>
    </ligand>
</feature>
<evidence type="ECO:0000256" key="1">
    <source>
        <dbReference type="ARBA" id="ARBA00010669"/>
    </source>
</evidence>
<keyword evidence="3 8" id="KW-0819">tRNA processing</keyword>
<evidence type="ECO:0000256" key="5">
    <source>
        <dbReference type="ARBA" id="ARBA00022801"/>
    </source>
</evidence>
<dbReference type="SUPFAM" id="SSF53927">
    <property type="entry name" value="Cytidine deaminase-like"/>
    <property type="match status" value="1"/>
</dbReference>
<sequence length="168" mass="18358">MENDTYYIAMALEEGKKAGQKGEVPIGCVVVAENGEVISVAHNLTISLADPTAHAEILAIRKAAEAIGNYRLPGLTLYATIEPCIMCMGAIVHARFSRVVFGAHDEKWGGAGSLYNLADDSRLNHSLEVVPGVNAEACRSLIQDFFRTRRKQKKELKKAGLHQEPVRK</sequence>
<name>A0ABM7PDN5_9BACT</name>
<dbReference type="NCBIfam" id="NF008113">
    <property type="entry name" value="PRK10860.1"/>
    <property type="match status" value="1"/>
</dbReference>